<proteinExistence type="predicted"/>
<comment type="caution">
    <text evidence="2">The sequence shown here is derived from an EMBL/GenBank/DDBJ whole genome shotgun (WGS) entry which is preliminary data.</text>
</comment>
<dbReference type="Proteomes" id="UP001216907">
    <property type="component" value="Unassembled WGS sequence"/>
</dbReference>
<dbReference type="EMBL" id="JARRAG010000002">
    <property type="protein sequence ID" value="MDG3004770.1"/>
    <property type="molecule type" value="Genomic_DNA"/>
</dbReference>
<gene>
    <name evidence="2" type="ORF">PZE19_13360</name>
</gene>
<evidence type="ECO:0000313" key="2">
    <source>
        <dbReference type="EMBL" id="MDG3004770.1"/>
    </source>
</evidence>
<accession>A0ABT6FB09</accession>
<name>A0ABT6FB09_9BACT</name>
<organism evidence="2 3">
    <name type="scientific">Paludisphaera mucosa</name>
    <dbReference type="NCBI Taxonomy" id="3030827"/>
    <lineage>
        <taxon>Bacteria</taxon>
        <taxon>Pseudomonadati</taxon>
        <taxon>Planctomycetota</taxon>
        <taxon>Planctomycetia</taxon>
        <taxon>Isosphaerales</taxon>
        <taxon>Isosphaeraceae</taxon>
        <taxon>Paludisphaera</taxon>
    </lineage>
</organism>
<reference evidence="2 3" key="1">
    <citation type="submission" date="2023-03" db="EMBL/GenBank/DDBJ databases">
        <title>Paludisphaera mucosa sp. nov. a novel planctomycete from northern fen.</title>
        <authorList>
            <person name="Ivanova A."/>
        </authorList>
    </citation>
    <scope>NUCLEOTIDE SEQUENCE [LARGE SCALE GENOMIC DNA]</scope>
    <source>
        <strain evidence="2 3">Pla2</strain>
    </source>
</reference>
<protein>
    <submittedName>
        <fullName evidence="2">Uncharacterized protein</fullName>
    </submittedName>
</protein>
<feature type="compositionally biased region" description="Acidic residues" evidence="1">
    <location>
        <begin position="80"/>
        <end position="89"/>
    </location>
</feature>
<evidence type="ECO:0000313" key="3">
    <source>
        <dbReference type="Proteomes" id="UP001216907"/>
    </source>
</evidence>
<sequence length="160" mass="16471">MVLKIQAWNSGCCVAQGREGLGLLAGGTHEHGPAIGDLAEDERSGQAGRSPRVVGEAVLAAAEQDVARFLALDAGRESAVDVEEGEPDPALDAGGHELGAGGHRPEADHAAEVVHRDLQAGPMFDPHRDVLVVLGQVGARRRHVERIVVAAQGASSGSST</sequence>
<feature type="region of interest" description="Disordered" evidence="1">
    <location>
        <begin position="78"/>
        <end position="107"/>
    </location>
</feature>
<keyword evidence="3" id="KW-1185">Reference proteome</keyword>
<evidence type="ECO:0000256" key="1">
    <source>
        <dbReference type="SAM" id="MobiDB-lite"/>
    </source>
</evidence>